<dbReference type="InterPro" id="IPR039773">
    <property type="entry name" value="BAG_chaperone_regulator"/>
</dbReference>
<feature type="compositionally biased region" description="Polar residues" evidence="2">
    <location>
        <begin position="203"/>
        <end position="217"/>
    </location>
</feature>
<dbReference type="PANTHER" id="PTHR12329:SF49">
    <property type="entry name" value="BAG FAMILY MOLECULAR CHAPERONE REGULATOR 4-LIKE ISOFORM X1"/>
    <property type="match status" value="1"/>
</dbReference>
<dbReference type="PANTHER" id="PTHR12329">
    <property type="entry name" value="BCL2-ASSOCIATED ATHANOGENE"/>
    <property type="match status" value="1"/>
</dbReference>
<feature type="domain" description="BAG" evidence="4">
    <location>
        <begin position="123"/>
        <end position="201"/>
    </location>
</feature>
<dbReference type="PRINTS" id="PR01217">
    <property type="entry name" value="PRICHEXTENSN"/>
</dbReference>
<evidence type="ECO:0000259" key="3">
    <source>
        <dbReference type="PROSITE" id="PS50053"/>
    </source>
</evidence>
<dbReference type="SUPFAM" id="SSF63491">
    <property type="entry name" value="BAG domain"/>
    <property type="match status" value="1"/>
</dbReference>
<feature type="region of interest" description="Disordered" evidence="2">
    <location>
        <begin position="203"/>
        <end position="301"/>
    </location>
</feature>
<dbReference type="PROSITE" id="PS50053">
    <property type="entry name" value="UBIQUITIN_2"/>
    <property type="match status" value="1"/>
</dbReference>
<evidence type="ECO:0008006" key="7">
    <source>
        <dbReference type="Google" id="ProtNLM"/>
    </source>
</evidence>
<sequence length="421" mass="45233">MKSLNPSPENCRRSGAIGLGLVPGHGPSSISIRVSHGHNQYEVAVPSDSSFGYLKSVISQGLGLKPEACKLFFGGIEKQDDESLQTAGLKNNSEVLLVEVTSCGQQVPEEVQENPPVSKGEDAVAEVRKEVDKLEPQVSALQAIIDNGNKVDGKEIIYLTEMLMRQLLKLDGIDAEGEGKVKRKSEVRRVQSLVDTLDTLKSRNSNSISNTQKNVSAATEWRAFDSSPSTAPPVVTSPPSPTPSPSSAPPVLPSSSLTPTPLPSSDPPVVPSSSPSPTHTHLPSSSPSPMPSSSTYPVPYLTPSNMPPHSYSAVPHQFTPSNMSPHTFSAVPHQFMPSALPSSNFPGMPYPAPSPMPYYTPSTHHPFQYYDPSQMTYFAPPPVPLSTPTPIPYHAPPHTHSSNPFDMPPSTNVTENWEHFG</sequence>
<accession>A0AAD4J026</accession>
<organism evidence="5 6">
    <name type="scientific">Perilla frutescens var. hirtella</name>
    <name type="common">Perilla citriodora</name>
    <name type="synonym">Perilla setoyensis</name>
    <dbReference type="NCBI Taxonomy" id="608512"/>
    <lineage>
        <taxon>Eukaryota</taxon>
        <taxon>Viridiplantae</taxon>
        <taxon>Streptophyta</taxon>
        <taxon>Embryophyta</taxon>
        <taxon>Tracheophyta</taxon>
        <taxon>Spermatophyta</taxon>
        <taxon>Magnoliopsida</taxon>
        <taxon>eudicotyledons</taxon>
        <taxon>Gunneridae</taxon>
        <taxon>Pentapetalae</taxon>
        <taxon>asterids</taxon>
        <taxon>lamiids</taxon>
        <taxon>Lamiales</taxon>
        <taxon>Lamiaceae</taxon>
        <taxon>Nepetoideae</taxon>
        <taxon>Elsholtzieae</taxon>
        <taxon>Perilla</taxon>
    </lineage>
</organism>
<evidence type="ECO:0000259" key="4">
    <source>
        <dbReference type="PROSITE" id="PS51035"/>
    </source>
</evidence>
<evidence type="ECO:0000313" key="5">
    <source>
        <dbReference type="EMBL" id="KAH6824743.1"/>
    </source>
</evidence>
<evidence type="ECO:0000256" key="2">
    <source>
        <dbReference type="SAM" id="MobiDB-lite"/>
    </source>
</evidence>
<dbReference type="GO" id="GO:0050821">
    <property type="term" value="P:protein stabilization"/>
    <property type="evidence" value="ECO:0007669"/>
    <property type="project" value="TreeGrafter"/>
</dbReference>
<dbReference type="PROSITE" id="PS51035">
    <property type="entry name" value="BAG"/>
    <property type="match status" value="1"/>
</dbReference>
<dbReference type="InterPro" id="IPR000626">
    <property type="entry name" value="Ubiquitin-like_dom"/>
</dbReference>
<evidence type="ECO:0000313" key="6">
    <source>
        <dbReference type="Proteomes" id="UP001190926"/>
    </source>
</evidence>
<feature type="compositionally biased region" description="Low complexity" evidence="2">
    <location>
        <begin position="271"/>
        <end position="299"/>
    </location>
</feature>
<dbReference type="InterPro" id="IPR036533">
    <property type="entry name" value="BAG_dom_sf"/>
</dbReference>
<name>A0AAD4J026_PERFH</name>
<feature type="compositionally biased region" description="Pro residues" evidence="2">
    <location>
        <begin position="235"/>
        <end position="252"/>
    </location>
</feature>
<gene>
    <name evidence="5" type="ORF">C2S53_010818</name>
</gene>
<dbReference type="InterPro" id="IPR003103">
    <property type="entry name" value="BAG_domain"/>
</dbReference>
<dbReference type="EMBL" id="SDAM02000322">
    <property type="protein sequence ID" value="KAH6824743.1"/>
    <property type="molecule type" value="Genomic_DNA"/>
</dbReference>
<dbReference type="AlphaFoldDB" id="A0AAD4J026"/>
<dbReference type="GO" id="GO:0051087">
    <property type="term" value="F:protein-folding chaperone binding"/>
    <property type="evidence" value="ECO:0007669"/>
    <property type="project" value="InterPro"/>
</dbReference>
<keyword evidence="1" id="KW-0143">Chaperone</keyword>
<comment type="caution">
    <text evidence="5">The sequence shown here is derived from an EMBL/GenBank/DDBJ whole genome shotgun (WGS) entry which is preliminary data.</text>
</comment>
<protein>
    <recommendedName>
        <fullName evidence="7">BAG family molecular chaperone regulator 4</fullName>
    </recommendedName>
</protein>
<reference evidence="5 6" key="1">
    <citation type="journal article" date="2021" name="Nat. Commun.">
        <title>Incipient diploidization of the medicinal plant Perilla within 10,000 years.</title>
        <authorList>
            <person name="Zhang Y."/>
            <person name="Shen Q."/>
            <person name="Leng L."/>
            <person name="Zhang D."/>
            <person name="Chen S."/>
            <person name="Shi Y."/>
            <person name="Ning Z."/>
            <person name="Chen S."/>
        </authorList>
    </citation>
    <scope>NUCLEOTIDE SEQUENCE [LARGE SCALE GENOMIC DNA]</scope>
    <source>
        <strain evidence="6">cv. PC099</strain>
    </source>
</reference>
<feature type="domain" description="Ubiquitin-like" evidence="3">
    <location>
        <begin position="28"/>
        <end position="104"/>
    </location>
</feature>
<dbReference type="Gene3D" id="1.20.58.120">
    <property type="entry name" value="BAG domain"/>
    <property type="match status" value="1"/>
</dbReference>
<dbReference type="Gene3D" id="3.10.20.90">
    <property type="entry name" value="Phosphatidylinositol 3-kinase Catalytic Subunit, Chain A, domain 1"/>
    <property type="match status" value="1"/>
</dbReference>
<proteinExistence type="predicted"/>
<evidence type="ECO:0000256" key="1">
    <source>
        <dbReference type="ARBA" id="ARBA00023186"/>
    </source>
</evidence>
<dbReference type="GO" id="GO:0000774">
    <property type="term" value="F:adenyl-nucleotide exchange factor activity"/>
    <property type="evidence" value="ECO:0007669"/>
    <property type="project" value="TreeGrafter"/>
</dbReference>
<dbReference type="Proteomes" id="UP001190926">
    <property type="component" value="Unassembled WGS sequence"/>
</dbReference>
<keyword evidence="6" id="KW-1185">Reference proteome</keyword>
<dbReference type="GO" id="GO:0005737">
    <property type="term" value="C:cytoplasm"/>
    <property type="evidence" value="ECO:0007669"/>
    <property type="project" value="TreeGrafter"/>
</dbReference>
<dbReference type="InterPro" id="IPR029071">
    <property type="entry name" value="Ubiquitin-like_domsf"/>
</dbReference>
<dbReference type="Pfam" id="PF00240">
    <property type="entry name" value="ubiquitin"/>
    <property type="match status" value="1"/>
</dbReference>
<dbReference type="SMART" id="SM00264">
    <property type="entry name" value="BAG"/>
    <property type="match status" value="1"/>
</dbReference>
<dbReference type="SUPFAM" id="SSF54236">
    <property type="entry name" value="Ubiquitin-like"/>
    <property type="match status" value="1"/>
</dbReference>
<dbReference type="Pfam" id="PF02179">
    <property type="entry name" value="BAG"/>
    <property type="match status" value="1"/>
</dbReference>
<feature type="compositionally biased region" description="Pro residues" evidence="2">
    <location>
        <begin position="260"/>
        <end position="270"/>
    </location>
</feature>